<dbReference type="SUPFAM" id="SSF55021">
    <property type="entry name" value="ACT-like"/>
    <property type="match status" value="2"/>
</dbReference>
<dbReference type="InterPro" id="IPR018717">
    <property type="entry name" value="DUF2241"/>
</dbReference>
<dbReference type="InterPro" id="IPR045865">
    <property type="entry name" value="ACT-like_dom_sf"/>
</dbReference>
<dbReference type="InterPro" id="IPR027795">
    <property type="entry name" value="CASTOR_ACT_dom"/>
</dbReference>
<dbReference type="Pfam" id="PF13840">
    <property type="entry name" value="ACT_7"/>
    <property type="match status" value="1"/>
</dbReference>
<dbReference type="PANTHER" id="PTHR39199">
    <property type="entry name" value="BLR5128 PROTEIN"/>
    <property type="match status" value="1"/>
</dbReference>
<dbReference type="AlphaFoldDB" id="A0A849VAK4"/>
<proteinExistence type="predicted"/>
<comment type="caution">
    <text evidence="3">The sequence shown here is derived from an EMBL/GenBank/DDBJ whole genome shotgun (WGS) entry which is preliminary data.</text>
</comment>
<sequence>MAGEMNLEVLLSAMQPELLDTEFVFVTIAGGQYGDAAQLSPKAMFLEHEGMTLVIPKLKADEFGHHYECVFQCITLNVHSSLEAVGLTAAFASKLAEHDISANVLAGYYHDHIFVQRDKAQQAMVALNAI</sequence>
<evidence type="ECO:0000313" key="3">
    <source>
        <dbReference type="EMBL" id="NOU49800.1"/>
    </source>
</evidence>
<accession>A0A849VAK4</accession>
<dbReference type="PANTHER" id="PTHR39199:SF1">
    <property type="entry name" value="BLR5128 PROTEIN"/>
    <property type="match status" value="1"/>
</dbReference>
<feature type="domain" description="CASTOR ACT" evidence="2">
    <location>
        <begin position="72"/>
        <end position="128"/>
    </location>
</feature>
<evidence type="ECO:0000259" key="2">
    <source>
        <dbReference type="Pfam" id="PF13840"/>
    </source>
</evidence>
<dbReference type="RefSeq" id="WP_171624854.1">
    <property type="nucleotide sequence ID" value="NZ_JABBPG010000001.1"/>
</dbReference>
<dbReference type="Pfam" id="PF10000">
    <property type="entry name" value="ACT_3"/>
    <property type="match status" value="1"/>
</dbReference>
<organism evidence="3 4">
    <name type="scientific">Pseudoalteromonas caenipelagi</name>
    <dbReference type="NCBI Taxonomy" id="2726988"/>
    <lineage>
        <taxon>Bacteria</taxon>
        <taxon>Pseudomonadati</taxon>
        <taxon>Pseudomonadota</taxon>
        <taxon>Gammaproteobacteria</taxon>
        <taxon>Alteromonadales</taxon>
        <taxon>Pseudoalteromonadaceae</taxon>
        <taxon>Pseudoalteromonas</taxon>
    </lineage>
</organism>
<evidence type="ECO:0000259" key="1">
    <source>
        <dbReference type="Pfam" id="PF10000"/>
    </source>
</evidence>
<dbReference type="EMBL" id="JABBPG010000001">
    <property type="protein sequence ID" value="NOU49800.1"/>
    <property type="molecule type" value="Genomic_DNA"/>
</dbReference>
<protein>
    <submittedName>
        <fullName evidence="3">ACT domain-containing protein</fullName>
    </submittedName>
</protein>
<dbReference type="Gene3D" id="3.30.2130.10">
    <property type="entry name" value="VC0802-like"/>
    <property type="match status" value="1"/>
</dbReference>
<evidence type="ECO:0000313" key="4">
    <source>
        <dbReference type="Proteomes" id="UP000586305"/>
    </source>
</evidence>
<gene>
    <name evidence="3" type="ORF">HG263_04530</name>
</gene>
<reference evidence="3 4" key="1">
    <citation type="submission" date="2020-04" db="EMBL/GenBank/DDBJ databases">
        <title>Pseudoalteromonas caenipelagi sp. nov., isolated from a tidal flat.</title>
        <authorList>
            <person name="Park S."/>
            <person name="Yoon J.-H."/>
        </authorList>
    </citation>
    <scope>NUCLEOTIDE SEQUENCE [LARGE SCALE GENOMIC DNA]</scope>
    <source>
        <strain evidence="3 4">JBTF-M23</strain>
    </source>
</reference>
<name>A0A849VAK4_9GAMM</name>
<dbReference type="Proteomes" id="UP000586305">
    <property type="component" value="Unassembled WGS sequence"/>
</dbReference>
<feature type="domain" description="DUF2241" evidence="1">
    <location>
        <begin position="2"/>
        <end position="71"/>
    </location>
</feature>
<keyword evidence="4" id="KW-1185">Reference proteome</keyword>